<keyword evidence="2" id="KW-1185">Reference proteome</keyword>
<evidence type="ECO:0000313" key="2">
    <source>
        <dbReference type="Proteomes" id="UP001234202"/>
    </source>
</evidence>
<reference evidence="1" key="1">
    <citation type="submission" date="2023-04" db="EMBL/GenBank/DDBJ databases">
        <title>Draft Genome sequencing of Naganishia species isolated from polar environments using Oxford Nanopore Technology.</title>
        <authorList>
            <person name="Leo P."/>
            <person name="Venkateswaran K."/>
        </authorList>
    </citation>
    <scope>NUCLEOTIDE SEQUENCE</scope>
    <source>
        <strain evidence="1">DBVPG 5303</strain>
    </source>
</reference>
<organism evidence="1 2">
    <name type="scientific">Naganishia onofrii</name>
    <dbReference type="NCBI Taxonomy" id="1851511"/>
    <lineage>
        <taxon>Eukaryota</taxon>
        <taxon>Fungi</taxon>
        <taxon>Dikarya</taxon>
        <taxon>Basidiomycota</taxon>
        <taxon>Agaricomycotina</taxon>
        <taxon>Tremellomycetes</taxon>
        <taxon>Filobasidiales</taxon>
        <taxon>Filobasidiaceae</taxon>
        <taxon>Naganishia</taxon>
    </lineage>
</organism>
<protein>
    <submittedName>
        <fullName evidence="1">Uncharacterized protein</fullName>
    </submittedName>
</protein>
<gene>
    <name evidence="1" type="ORF">QFC24_005339</name>
</gene>
<comment type="caution">
    <text evidence="1">The sequence shown here is derived from an EMBL/GenBank/DDBJ whole genome shotgun (WGS) entry which is preliminary data.</text>
</comment>
<dbReference type="Proteomes" id="UP001234202">
    <property type="component" value="Unassembled WGS sequence"/>
</dbReference>
<evidence type="ECO:0000313" key="1">
    <source>
        <dbReference type="EMBL" id="KAJ9120382.1"/>
    </source>
</evidence>
<accession>A0ACC2X902</accession>
<dbReference type="EMBL" id="JASBWV010000021">
    <property type="protein sequence ID" value="KAJ9120382.1"/>
    <property type="molecule type" value="Genomic_DNA"/>
</dbReference>
<proteinExistence type="predicted"/>
<name>A0ACC2X902_9TREE</name>
<sequence length="623" mass="67123">MSTFNGAPKVVLLTGGSWWGSSSPPEGELKRFVKSQRSSQPLENSEALDTLSVHRNISLHHLPLDLLSPASIRSCASAFLSQESRLDVLVLNAAIAPNKRESSGFIIPEHNAGETDGSMVKDFELETGMMTNVVGSAMLTKLLEPALFKAPAGEEGQKARIVLVSSELHRRLGDIEGMLAFSVLSVDLRLSTTFLVPFTAVTPKSVEKLTSSVAWKGMQTYKLTKLIHTPEEGGRKVYQGAFADPSEWKGTSSPREAVYLKNGEAVDPDGRVLDETLGSQWKEWIDNAITTVTTPIAAQVSPAPNVLVVGGTAGIGAALARKLAHELPPSAHITIIGRNSSAAATIIAAVRQQTSSASGKGIVTRADIEFAQVDCGRVADVKRFCEQYGEQLKAAGQHLDILILTAGKLSTRGRTPAAPGSKMDAKMALHFYSRMLFIRQLGTSFAPRAIVLSVLDGKHSDAHSKGIYWDDLGLAKPGHYGLSSAAIHCQAMTDIMLQGFTSARGSFGKNTQAVSLIHAYPGFVATGVLRRMDGPFWIRAALAGLSKLFASSPETCAKRLIDGMVQCHRPTLANVTPGNSLIRWYNLDQAKIIQKRPAEDKLVEQVQAHTWQTIDEEPETSSQ</sequence>